<dbReference type="PANTHER" id="PTHR47233">
    <property type="entry name" value="CHEMOTAXIS PROTEIN CHEV"/>
    <property type="match status" value="1"/>
</dbReference>
<organism evidence="4 5">
    <name type="scientific">Rugamonas rubra</name>
    <dbReference type="NCBI Taxonomy" id="758825"/>
    <lineage>
        <taxon>Bacteria</taxon>
        <taxon>Pseudomonadati</taxon>
        <taxon>Pseudomonadota</taxon>
        <taxon>Betaproteobacteria</taxon>
        <taxon>Burkholderiales</taxon>
        <taxon>Oxalobacteraceae</taxon>
        <taxon>Telluria group</taxon>
        <taxon>Rugamonas</taxon>
    </lineage>
</organism>
<keyword evidence="1" id="KW-0597">Phosphoprotein</keyword>
<dbReference type="InterPro" id="IPR001789">
    <property type="entry name" value="Sig_transdc_resp-reg_receiver"/>
</dbReference>
<name>A0A1I4J0I5_9BURK</name>
<dbReference type="PROSITE" id="PS50851">
    <property type="entry name" value="CHEW"/>
    <property type="match status" value="1"/>
</dbReference>
<dbReference type="GO" id="GO:0006935">
    <property type="term" value="P:chemotaxis"/>
    <property type="evidence" value="ECO:0007669"/>
    <property type="project" value="InterPro"/>
</dbReference>
<dbReference type="Pfam" id="PF01584">
    <property type="entry name" value="CheW"/>
    <property type="match status" value="1"/>
</dbReference>
<dbReference type="InterPro" id="IPR036061">
    <property type="entry name" value="CheW-like_dom_sf"/>
</dbReference>
<proteinExistence type="predicted"/>
<dbReference type="Pfam" id="PF00072">
    <property type="entry name" value="Response_reg"/>
    <property type="match status" value="1"/>
</dbReference>
<dbReference type="SUPFAM" id="SSF50341">
    <property type="entry name" value="CheW-like"/>
    <property type="match status" value="1"/>
</dbReference>
<evidence type="ECO:0000256" key="1">
    <source>
        <dbReference type="PROSITE-ProRule" id="PRU00169"/>
    </source>
</evidence>
<dbReference type="SMART" id="SM00448">
    <property type="entry name" value="REC"/>
    <property type="match status" value="1"/>
</dbReference>
<dbReference type="AlphaFoldDB" id="A0A1I4J0I5"/>
<dbReference type="GO" id="GO:0000160">
    <property type="term" value="P:phosphorelay signal transduction system"/>
    <property type="evidence" value="ECO:0007669"/>
    <property type="project" value="InterPro"/>
</dbReference>
<dbReference type="InterPro" id="IPR011006">
    <property type="entry name" value="CheY-like_superfamily"/>
</dbReference>
<dbReference type="InterPro" id="IPR024181">
    <property type="entry name" value="Chemotax_regulator_CheV"/>
</dbReference>
<evidence type="ECO:0000259" key="3">
    <source>
        <dbReference type="PROSITE" id="PS50851"/>
    </source>
</evidence>
<evidence type="ECO:0000259" key="2">
    <source>
        <dbReference type="PROSITE" id="PS50110"/>
    </source>
</evidence>
<feature type="domain" description="CheW-like" evidence="3">
    <location>
        <begin position="41"/>
        <end position="187"/>
    </location>
</feature>
<dbReference type="PIRSF" id="PIRSF002867">
    <property type="entry name" value="CheV"/>
    <property type="match status" value="1"/>
</dbReference>
<dbReference type="SMART" id="SM00260">
    <property type="entry name" value="CheW"/>
    <property type="match status" value="1"/>
</dbReference>
<feature type="domain" description="Response regulatory" evidence="2">
    <location>
        <begin position="209"/>
        <end position="338"/>
    </location>
</feature>
<accession>A0A1I4J0I5</accession>
<reference evidence="4 5" key="1">
    <citation type="submission" date="2016-10" db="EMBL/GenBank/DDBJ databases">
        <authorList>
            <person name="de Groot N.N."/>
        </authorList>
    </citation>
    <scope>NUCLEOTIDE SEQUENCE [LARGE SCALE GENOMIC DNA]</scope>
    <source>
        <strain evidence="4 5">ATCC 43154</strain>
    </source>
</reference>
<dbReference type="InterPro" id="IPR002545">
    <property type="entry name" value="CheW-lke_dom"/>
</dbReference>
<evidence type="ECO:0000313" key="5">
    <source>
        <dbReference type="Proteomes" id="UP000199470"/>
    </source>
</evidence>
<dbReference type="Gene3D" id="2.30.30.40">
    <property type="entry name" value="SH3 Domains"/>
    <property type="match status" value="1"/>
</dbReference>
<evidence type="ECO:0000313" key="4">
    <source>
        <dbReference type="EMBL" id="SFL59723.1"/>
    </source>
</evidence>
<dbReference type="STRING" id="758825.SAMN02982985_00855"/>
<dbReference type="SUPFAM" id="SSF52172">
    <property type="entry name" value="CheY-like"/>
    <property type="match status" value="1"/>
</dbReference>
<gene>
    <name evidence="4" type="ORF">SAMN02982985_00855</name>
</gene>
<protein>
    <submittedName>
        <fullName evidence="4">Two-component system, chemotaxis family, response regulator CheV</fullName>
    </submittedName>
</protein>
<dbReference type="PROSITE" id="PS50110">
    <property type="entry name" value="RESPONSE_REGULATORY"/>
    <property type="match status" value="1"/>
</dbReference>
<dbReference type="Gene3D" id="3.40.50.2300">
    <property type="match status" value="1"/>
</dbReference>
<dbReference type="Gene3D" id="2.40.50.180">
    <property type="entry name" value="CheA-289, Domain 4"/>
    <property type="match status" value="1"/>
</dbReference>
<dbReference type="Proteomes" id="UP000199470">
    <property type="component" value="Unassembled WGS sequence"/>
</dbReference>
<sequence length="339" mass="36561">MSRATRAAANRSIVVPQTEMKHMKSVQQEVDERSNLTNSNKFELLLFRLGGDANGEHSELFGINVFKIREIVAMPEVTAVAGSSPHMLGVVNLRGQIITVLDLPAIVGVIPKTGLNIMLVTEFARTTQAFAVESVDEIVRLDWSQVLTAEGTAGGKVTSIARLDGDVNNTRLAQVLDVETILREMVPNEGKDVDPETIGPQLLLKPGAVILAADDSVVARSLIEKGLTAMGAHFIMTKSGKEAWDRLQHIADGAKAEGVPVENKVALVLTDLEMPEMDGFTLTRLIKQDARFSKIPVVIHSSLSGKTNEDHVKGVGADAYVAKFVAEDLAATIRQVLAK</sequence>
<dbReference type="PANTHER" id="PTHR47233:SF4">
    <property type="entry name" value="CHEMOTAXIS SIGNAL TRANSDUCTION PROTEIN"/>
    <property type="match status" value="1"/>
</dbReference>
<keyword evidence="5" id="KW-1185">Reference proteome</keyword>
<dbReference type="EMBL" id="FOTW01000005">
    <property type="protein sequence ID" value="SFL59723.1"/>
    <property type="molecule type" value="Genomic_DNA"/>
</dbReference>
<feature type="modified residue" description="4-aspartylphosphate" evidence="1">
    <location>
        <position position="271"/>
    </location>
</feature>